<dbReference type="PANTHER" id="PTHR43022:SF1">
    <property type="entry name" value="PROTEIN SMF"/>
    <property type="match status" value="1"/>
</dbReference>
<dbReference type="InterPro" id="IPR036388">
    <property type="entry name" value="WH-like_DNA-bd_sf"/>
</dbReference>
<dbReference type="EMBL" id="SJST01000003">
    <property type="protein sequence ID" value="TCD14480.1"/>
    <property type="molecule type" value="Genomic_DNA"/>
</dbReference>
<dbReference type="Pfam" id="PF21102">
    <property type="entry name" value="DprA_N"/>
    <property type="match status" value="1"/>
</dbReference>
<comment type="similarity">
    <text evidence="1">Belongs to the DprA/Smf family.</text>
</comment>
<dbReference type="GO" id="GO:0009294">
    <property type="term" value="P:DNA-mediated transformation"/>
    <property type="evidence" value="ECO:0007669"/>
    <property type="project" value="InterPro"/>
</dbReference>
<feature type="domain" description="DprA winged helix" evidence="3">
    <location>
        <begin position="324"/>
        <end position="378"/>
    </location>
</feature>
<dbReference type="InterPro" id="IPR003488">
    <property type="entry name" value="DprA"/>
</dbReference>
<keyword evidence="5" id="KW-1185">Reference proteome</keyword>
<dbReference type="AlphaFoldDB" id="A0A4R0PB54"/>
<sequence>MEADGGKEDQPVRFVLSDRQRLAWLRLYRSENVGPATFRDLISHCGSAELALEKLPELGSRGGRLGSVKIATEEDAEQELQAVERYGARIVGFGEPDYPGLLRQSEPAPPLVTIKGDAGVFALPCTGIVGARNASMTGIKLARELAAGLGEAGYGIASGLARGIDRAAHEAALKTGTIAVLAGGIDKGYPPENLPLLEEIETGGGAAITEMPFGWEPRARDFPRRNRIIAALSLGLVVVEAATRSGSLISARFANEMGRLVFAVPGSPLDPRAEGANSLLKNGAIVTTSARDVIEALEPLAGIAPARPIGSQTTLFEPGELLSLPPNDDQRARILSLLGPAPVNIDDIISHTGLDPAQVFLTILELDIAQRIERHSGNRVSLVAAV</sequence>
<dbReference type="SUPFAM" id="SSF102405">
    <property type="entry name" value="MCP/YpsA-like"/>
    <property type="match status" value="1"/>
</dbReference>
<feature type="domain" description="Smf/DprA SLOG" evidence="2">
    <location>
        <begin position="90"/>
        <end position="297"/>
    </location>
</feature>
<evidence type="ECO:0000259" key="2">
    <source>
        <dbReference type="Pfam" id="PF02481"/>
    </source>
</evidence>
<dbReference type="Pfam" id="PF17782">
    <property type="entry name" value="WHD_DprA"/>
    <property type="match status" value="1"/>
</dbReference>
<proteinExistence type="inferred from homology"/>
<gene>
    <name evidence="4" type="primary">dprA</name>
    <name evidence="4" type="ORF">E0D97_10500</name>
</gene>
<reference evidence="4 5" key="1">
    <citation type="journal article" date="2015" name="Antonie Van Leeuwenhoek">
        <title>Oricola cellulosilytica gen. nov., sp. nov., a cellulose-degrading bacterium of the family Phyllobacteriaceae isolated from surface seashore water, and emended descriptions of Mesorhizobium loti and Phyllobacterium myrsinacearum.</title>
        <authorList>
            <person name="Hameed A."/>
            <person name="Shahina M."/>
            <person name="Lai W.A."/>
            <person name="Lin S.Y."/>
            <person name="Young L.S."/>
            <person name="Liu Y.C."/>
            <person name="Hsu Y.H."/>
            <person name="Young C.C."/>
        </authorList>
    </citation>
    <scope>NUCLEOTIDE SEQUENCE [LARGE SCALE GENOMIC DNA]</scope>
    <source>
        <strain evidence="4 5">KCTC 52183</strain>
    </source>
</reference>
<dbReference type="Gene3D" id="1.10.10.10">
    <property type="entry name" value="Winged helix-like DNA-binding domain superfamily/Winged helix DNA-binding domain"/>
    <property type="match status" value="1"/>
</dbReference>
<evidence type="ECO:0000313" key="4">
    <source>
        <dbReference type="EMBL" id="TCD14480.1"/>
    </source>
</evidence>
<dbReference type="Pfam" id="PF02481">
    <property type="entry name" value="DNA_processg_A"/>
    <property type="match status" value="1"/>
</dbReference>
<evidence type="ECO:0000313" key="5">
    <source>
        <dbReference type="Proteomes" id="UP000291301"/>
    </source>
</evidence>
<evidence type="ECO:0000259" key="3">
    <source>
        <dbReference type="Pfam" id="PF17782"/>
    </source>
</evidence>
<name>A0A4R0PB54_9HYPH</name>
<dbReference type="RefSeq" id="WP_131568546.1">
    <property type="nucleotide sequence ID" value="NZ_JAINFK010000002.1"/>
</dbReference>
<dbReference type="Gene3D" id="3.40.50.450">
    <property type="match status" value="1"/>
</dbReference>
<dbReference type="Proteomes" id="UP000291301">
    <property type="component" value="Unassembled WGS sequence"/>
</dbReference>
<organism evidence="4 5">
    <name type="scientific">Oricola cellulosilytica</name>
    <dbReference type="NCBI Taxonomy" id="1429082"/>
    <lineage>
        <taxon>Bacteria</taxon>
        <taxon>Pseudomonadati</taxon>
        <taxon>Pseudomonadota</taxon>
        <taxon>Alphaproteobacteria</taxon>
        <taxon>Hyphomicrobiales</taxon>
        <taxon>Ahrensiaceae</taxon>
        <taxon>Oricola</taxon>
    </lineage>
</organism>
<dbReference type="OrthoDB" id="9785707at2"/>
<dbReference type="PANTHER" id="PTHR43022">
    <property type="entry name" value="PROTEIN SMF"/>
    <property type="match status" value="1"/>
</dbReference>
<accession>A0A4R0PB54</accession>
<protein>
    <submittedName>
        <fullName evidence="4">DNA-protecting protein DprA</fullName>
    </submittedName>
</protein>
<dbReference type="NCBIfam" id="TIGR00732">
    <property type="entry name" value="dprA"/>
    <property type="match status" value="1"/>
</dbReference>
<dbReference type="InterPro" id="IPR057666">
    <property type="entry name" value="DrpA_SLOG"/>
</dbReference>
<comment type="caution">
    <text evidence="4">The sequence shown here is derived from an EMBL/GenBank/DDBJ whole genome shotgun (WGS) entry which is preliminary data.</text>
</comment>
<dbReference type="InterPro" id="IPR041614">
    <property type="entry name" value="DprA_WH"/>
</dbReference>
<evidence type="ECO:0000256" key="1">
    <source>
        <dbReference type="ARBA" id="ARBA00006525"/>
    </source>
</evidence>